<dbReference type="EMBL" id="CP003696">
    <property type="protein sequence ID" value="AGP31981.1"/>
    <property type="molecule type" value="Genomic_DNA"/>
</dbReference>
<comment type="similarity">
    <text evidence="1">In the N-terminal section; belongs to the CRISPR-associated nuclease Cas3-HD family.</text>
</comment>
<evidence type="ECO:0000256" key="7">
    <source>
        <dbReference type="ARBA" id="ARBA00022806"/>
    </source>
</evidence>
<name>S4XHI3_9CORY</name>
<dbReference type="GO" id="GO:0004518">
    <property type="term" value="F:nuclease activity"/>
    <property type="evidence" value="ECO:0007669"/>
    <property type="project" value="UniProtKB-KW"/>
</dbReference>
<dbReference type="InterPro" id="IPR027417">
    <property type="entry name" value="P-loop_NTPase"/>
</dbReference>
<dbReference type="InterPro" id="IPR006483">
    <property type="entry name" value="CRISPR-assoc_Cas3_HD"/>
</dbReference>
<dbReference type="InterPro" id="IPR006474">
    <property type="entry name" value="Helicase_Cas3_CRISPR-ass_core"/>
</dbReference>
<dbReference type="GO" id="GO:0051607">
    <property type="term" value="P:defense response to virus"/>
    <property type="evidence" value="ECO:0007669"/>
    <property type="project" value="UniProtKB-KW"/>
</dbReference>
<dbReference type="GO" id="GO:0005524">
    <property type="term" value="F:ATP binding"/>
    <property type="evidence" value="ECO:0007669"/>
    <property type="project" value="UniProtKB-KW"/>
</dbReference>
<comment type="similarity">
    <text evidence="2">In the central section; belongs to the CRISPR-associated helicase Cas3 family.</text>
</comment>
<dbReference type="Pfam" id="PF18019">
    <property type="entry name" value="Cas3_HD"/>
    <property type="match status" value="1"/>
</dbReference>
<keyword evidence="12" id="KW-1185">Reference proteome</keyword>
<dbReference type="NCBIfam" id="TIGR01587">
    <property type="entry name" value="cas3_core"/>
    <property type="match status" value="1"/>
</dbReference>
<dbReference type="PANTHER" id="PTHR47963">
    <property type="entry name" value="DEAD-BOX ATP-DEPENDENT RNA HELICASE 47, MITOCHONDRIAL"/>
    <property type="match status" value="1"/>
</dbReference>
<dbReference type="InterPro" id="IPR038257">
    <property type="entry name" value="CRISPR-assoc_Cas3_HD_sf"/>
</dbReference>
<dbReference type="SMART" id="SM00487">
    <property type="entry name" value="DEXDc"/>
    <property type="match status" value="1"/>
</dbReference>
<evidence type="ECO:0000256" key="5">
    <source>
        <dbReference type="ARBA" id="ARBA00022741"/>
    </source>
</evidence>
<dbReference type="Pfam" id="PF18395">
    <property type="entry name" value="Cas3_C"/>
    <property type="match status" value="1"/>
</dbReference>
<dbReference type="PATRIC" id="fig|1200352.3.peg.2401"/>
<dbReference type="eggNOG" id="COG1203">
    <property type="taxonomic scope" value="Bacteria"/>
</dbReference>
<dbReference type="Pfam" id="PF22590">
    <property type="entry name" value="Cas3-like_C_2"/>
    <property type="match status" value="1"/>
</dbReference>
<keyword evidence="4" id="KW-0479">Metal-binding</keyword>
<dbReference type="InterPro" id="IPR014001">
    <property type="entry name" value="Helicase_ATP-bd"/>
</dbReference>
<dbReference type="InterPro" id="IPR041372">
    <property type="entry name" value="Cas3_C"/>
</dbReference>
<evidence type="ECO:0000256" key="9">
    <source>
        <dbReference type="ARBA" id="ARBA00023118"/>
    </source>
</evidence>
<evidence type="ECO:0000313" key="12">
    <source>
        <dbReference type="Proteomes" id="UP000014809"/>
    </source>
</evidence>
<evidence type="ECO:0000313" key="11">
    <source>
        <dbReference type="EMBL" id="AGP31981.1"/>
    </source>
</evidence>
<dbReference type="Proteomes" id="UP000014809">
    <property type="component" value="Chromosome"/>
</dbReference>
<dbReference type="GO" id="GO:0046872">
    <property type="term" value="F:metal ion binding"/>
    <property type="evidence" value="ECO:0007669"/>
    <property type="project" value="UniProtKB-KW"/>
</dbReference>
<dbReference type="InterPro" id="IPR011545">
    <property type="entry name" value="DEAD/DEAH_box_helicase_dom"/>
</dbReference>
<dbReference type="Pfam" id="PF00270">
    <property type="entry name" value="DEAD"/>
    <property type="match status" value="1"/>
</dbReference>
<gene>
    <name evidence="11" type="ORF">A606_11710</name>
</gene>
<evidence type="ECO:0000259" key="10">
    <source>
        <dbReference type="PROSITE" id="PS51643"/>
    </source>
</evidence>
<dbReference type="OrthoDB" id="9810236at2"/>
<dbReference type="SUPFAM" id="SSF52540">
    <property type="entry name" value="P-loop containing nucleoside triphosphate hydrolases"/>
    <property type="match status" value="1"/>
</dbReference>
<dbReference type="STRING" id="1200352.A606_11710"/>
<evidence type="ECO:0000256" key="4">
    <source>
        <dbReference type="ARBA" id="ARBA00022723"/>
    </source>
</evidence>
<dbReference type="InterPro" id="IPR050547">
    <property type="entry name" value="DEAD_box_RNA_helicases"/>
</dbReference>
<keyword evidence="8" id="KW-0067">ATP-binding</keyword>
<protein>
    <submittedName>
        <fullName evidence="11">Putative CRISPR-associated helicase Cas3 family protein</fullName>
    </submittedName>
</protein>
<dbReference type="PROSITE" id="PS51643">
    <property type="entry name" value="HD_CAS3"/>
    <property type="match status" value="1"/>
</dbReference>
<dbReference type="Gene3D" id="1.10.3210.30">
    <property type="match status" value="1"/>
</dbReference>
<keyword evidence="7" id="KW-0347">Helicase</keyword>
<dbReference type="InterPro" id="IPR001650">
    <property type="entry name" value="Helicase_C-like"/>
</dbReference>
<dbReference type="PANTHER" id="PTHR47963:SF9">
    <property type="entry name" value="CRISPR-ASSOCIATED ENDONUCLEASE_HELICASE CAS3"/>
    <property type="match status" value="1"/>
</dbReference>
<dbReference type="Gene3D" id="3.40.50.300">
    <property type="entry name" value="P-loop containing nucleotide triphosphate hydrolases"/>
    <property type="match status" value="2"/>
</dbReference>
<accession>S4XHI3</accession>
<dbReference type="InterPro" id="IPR054712">
    <property type="entry name" value="Cas3-like_dom"/>
</dbReference>
<evidence type="ECO:0000256" key="3">
    <source>
        <dbReference type="ARBA" id="ARBA00022722"/>
    </source>
</evidence>
<sequence length="909" mass="100217">MNLDVFWAKFGDGSAGSLSLRQHLTDVSGVILAVAHRLLPAARYRLLEERCGGDLDKILRFAAWSHDVGKASPWFQGKVPELNDRVLDAGYPMVLSPPHEVREMAHGLVSAYTVVDWLAVRASRKPGRRANRAWFSVLGGHHGAFPHMGMKPDPLVDEPEEWRDARFRLLDLGVRRLGLTQEDIDSFANLSWDIPDQVLVTGLLISADWVGSSETNFPYDCDAATDQEERAAEGCRRMGLGGRWTPSPVDAASFCHRFGLPADATVRPVQEAVVRTVRAMNGPGLVLVEDATGGGKTEAALMAADVWAEQLGLDGVFFGQPTRVTSDAMFNRVLTWLENSPENGEVSTILAHGKAQFNESYLSLFGSARPMNVYGSDVVDEGLSPEANSWFRGRKTGLLASVVVGTIDQLLFAALKSKHVALRHLGLFGKVVILDEIHAADDFMTVYLTRILEWLGVYGVPVIALSATLPPERRQKLADAYATGASRFEIEHVELEENTGYPQITWVGCDTSGSVLPDGGDRIRQTRVEFLPGDLEEMAEAVITAAHTGGCIAAICNTVSRAQQLFELLDGKVDNLSLLHSRFLTDHRAGLEGELVNALGRGGEKARRPGRVVISTQVIEQGLDLDFDLMFSDVAPVDLLIQRMGRLHRHDFAPGVRPRDKVEAQFVITGCSEFGDERAPEFPRAIEAVYRRYRLLRSVLTLSRHLKASSGIVESPRDVVALVSSAYEDALIPPVAWEEVWSEAESREEVFRVGQEQKARQFRLPQADNGELSTWSVAATTDAEIEGLAQVRDADDSVEVVVVQRIGGRISALPHVSELDGVALDEVMAIDVDHARRLAQCTVRLPAWVMRTDAQFLELEKDGQESWQSSPWLKGVLPLVLDERGERTVGDWLLRYDNRLGLLCERLKG</sequence>
<keyword evidence="9" id="KW-0051">Antiviral defense</keyword>
<dbReference type="GO" id="GO:0003723">
    <property type="term" value="F:RNA binding"/>
    <property type="evidence" value="ECO:0007669"/>
    <property type="project" value="TreeGrafter"/>
</dbReference>
<reference evidence="11 12" key="1">
    <citation type="submission" date="2012-06" db="EMBL/GenBank/DDBJ databases">
        <title>Complete genome sequence of Corynebacterium terpenotabidum Y-11 (=DSM 44721).</title>
        <authorList>
            <person name="Ruckert C."/>
            <person name="Albersmeier A."/>
            <person name="Al-Dilaimi A."/>
            <person name="Szczepanowski R."/>
            <person name="Kalinowski J."/>
        </authorList>
    </citation>
    <scope>NUCLEOTIDE SEQUENCE [LARGE SCALE GENOMIC DNA]</scope>
    <source>
        <strain evidence="11 12">Y-11</strain>
    </source>
</reference>
<proteinExistence type="inferred from homology"/>
<dbReference type="CDD" id="cd09641">
    <property type="entry name" value="Cas3''_I"/>
    <property type="match status" value="1"/>
</dbReference>
<dbReference type="AlphaFoldDB" id="S4XHI3"/>
<dbReference type="HOGENOM" id="CLU_013924_1_0_11"/>
<evidence type="ECO:0000256" key="2">
    <source>
        <dbReference type="ARBA" id="ARBA00009046"/>
    </source>
</evidence>
<keyword evidence="3" id="KW-0540">Nuclease</keyword>
<evidence type="ECO:0000256" key="8">
    <source>
        <dbReference type="ARBA" id="ARBA00022840"/>
    </source>
</evidence>
<evidence type="ECO:0000256" key="6">
    <source>
        <dbReference type="ARBA" id="ARBA00022801"/>
    </source>
</evidence>
<dbReference type="GO" id="GO:0016787">
    <property type="term" value="F:hydrolase activity"/>
    <property type="evidence" value="ECO:0007669"/>
    <property type="project" value="UniProtKB-KW"/>
</dbReference>
<dbReference type="GO" id="GO:0003724">
    <property type="term" value="F:RNA helicase activity"/>
    <property type="evidence" value="ECO:0007669"/>
    <property type="project" value="TreeGrafter"/>
</dbReference>
<evidence type="ECO:0000256" key="1">
    <source>
        <dbReference type="ARBA" id="ARBA00006847"/>
    </source>
</evidence>
<organism evidence="11 12">
    <name type="scientific">Corynebacterium terpenotabidum Y-11</name>
    <dbReference type="NCBI Taxonomy" id="1200352"/>
    <lineage>
        <taxon>Bacteria</taxon>
        <taxon>Bacillati</taxon>
        <taxon>Actinomycetota</taxon>
        <taxon>Actinomycetes</taxon>
        <taxon>Mycobacteriales</taxon>
        <taxon>Corynebacteriaceae</taxon>
        <taxon>Corynebacterium</taxon>
    </lineage>
</organism>
<dbReference type="NCBIfam" id="TIGR01596">
    <property type="entry name" value="cas3_HD"/>
    <property type="match status" value="1"/>
</dbReference>
<keyword evidence="6" id="KW-0378">Hydrolase</keyword>
<feature type="domain" description="HD Cas3-type" evidence="10">
    <location>
        <begin position="13"/>
        <end position="210"/>
    </location>
</feature>
<keyword evidence="5" id="KW-0547">Nucleotide-binding</keyword>
<dbReference type="KEGG" id="cter:A606_11710"/>
<dbReference type="SMART" id="SM00490">
    <property type="entry name" value="HELICc"/>
    <property type="match status" value="1"/>
</dbReference>